<dbReference type="PROSITE" id="PS50294">
    <property type="entry name" value="WD_REPEATS_REGION"/>
    <property type="match status" value="2"/>
</dbReference>
<proteinExistence type="predicted"/>
<dbReference type="EMBL" id="RCHS01002947">
    <property type="protein sequence ID" value="RMX44837.1"/>
    <property type="molecule type" value="Genomic_DNA"/>
</dbReference>
<dbReference type="GO" id="GO:0006261">
    <property type="term" value="P:DNA-templated DNA replication"/>
    <property type="evidence" value="ECO:0007669"/>
    <property type="project" value="TreeGrafter"/>
</dbReference>
<dbReference type="PANTHER" id="PTHR18763">
    <property type="entry name" value="WD-REPEAT PROTEIN 18"/>
    <property type="match status" value="1"/>
</dbReference>
<dbReference type="InterPro" id="IPR015943">
    <property type="entry name" value="WD40/YVTN_repeat-like_dom_sf"/>
</dbReference>
<dbReference type="PROSITE" id="PS50082">
    <property type="entry name" value="WD_REPEATS_2"/>
    <property type="match status" value="2"/>
</dbReference>
<keyword evidence="6" id="KW-1185">Reference proteome</keyword>
<name>A0A3M6TTT5_POCDA</name>
<evidence type="ECO:0000313" key="5">
    <source>
        <dbReference type="EMBL" id="RMX44837.1"/>
    </source>
</evidence>
<dbReference type="InterPro" id="IPR045227">
    <property type="entry name" value="WDR18/Ipi3/RID3"/>
</dbReference>
<reference evidence="5 6" key="1">
    <citation type="journal article" date="2018" name="Sci. Rep.">
        <title>Comparative analysis of the Pocillopora damicornis genome highlights role of immune system in coral evolution.</title>
        <authorList>
            <person name="Cunning R."/>
            <person name="Bay R.A."/>
            <person name="Gillette P."/>
            <person name="Baker A.C."/>
            <person name="Traylor-Knowles N."/>
        </authorList>
    </citation>
    <scope>NUCLEOTIDE SEQUENCE [LARGE SCALE GENOMIC DNA]</scope>
    <source>
        <strain evidence="5">RSMAS</strain>
        <tissue evidence="5">Whole animal</tissue>
    </source>
</reference>
<feature type="repeat" description="WD" evidence="3">
    <location>
        <begin position="272"/>
        <end position="313"/>
    </location>
</feature>
<dbReference type="STRING" id="46731.A0A3M6TTT5"/>
<dbReference type="Gene3D" id="2.130.10.10">
    <property type="entry name" value="YVTN repeat-like/Quinoprotein amine dehydrogenase"/>
    <property type="match status" value="2"/>
</dbReference>
<dbReference type="InterPro" id="IPR011047">
    <property type="entry name" value="Quinoprotein_ADH-like_sf"/>
</dbReference>
<feature type="region of interest" description="Disordered" evidence="4">
    <location>
        <begin position="325"/>
        <end position="375"/>
    </location>
</feature>
<dbReference type="AlphaFoldDB" id="A0A3M6TTT5"/>
<evidence type="ECO:0000256" key="2">
    <source>
        <dbReference type="ARBA" id="ARBA00022737"/>
    </source>
</evidence>
<evidence type="ECO:0000256" key="4">
    <source>
        <dbReference type="SAM" id="MobiDB-lite"/>
    </source>
</evidence>
<keyword evidence="2" id="KW-0677">Repeat</keyword>
<accession>A0A3M6TTT5</accession>
<dbReference type="PANTHER" id="PTHR18763:SF0">
    <property type="entry name" value="WD REPEAT-CONTAINING PROTEIN 18"/>
    <property type="match status" value="1"/>
</dbReference>
<dbReference type="Pfam" id="PF00400">
    <property type="entry name" value="WD40"/>
    <property type="match status" value="3"/>
</dbReference>
<comment type="caution">
    <text evidence="5">The sequence shown here is derived from an EMBL/GenBank/DDBJ whole genome shotgun (WGS) entry which is preliminary data.</text>
</comment>
<protein>
    <submittedName>
        <fullName evidence="5">Uncharacterized protein</fullName>
    </submittedName>
</protein>
<evidence type="ECO:0000256" key="1">
    <source>
        <dbReference type="ARBA" id="ARBA00022574"/>
    </source>
</evidence>
<keyword evidence="1 3" id="KW-0853">WD repeat</keyword>
<dbReference type="Proteomes" id="UP000275408">
    <property type="component" value="Unassembled WGS sequence"/>
</dbReference>
<evidence type="ECO:0000256" key="3">
    <source>
        <dbReference type="PROSITE-ProRule" id="PRU00221"/>
    </source>
</evidence>
<gene>
    <name evidence="5" type="ORF">pdam_00009286</name>
</gene>
<dbReference type="SMART" id="SM00320">
    <property type="entry name" value="WD40"/>
    <property type="match status" value="5"/>
</dbReference>
<dbReference type="GO" id="GO:0005656">
    <property type="term" value="C:nuclear pre-replicative complex"/>
    <property type="evidence" value="ECO:0007669"/>
    <property type="project" value="TreeGrafter"/>
</dbReference>
<sequence>MKKSKMADFEVALTTESSGDNFCVSLWDLNSGMQLKAYKGGSCQARCVSLLGKDYIMASQSNKPIIHTWSMAKESVLTKLICPGKVTAITCSPDGNHCVVACGEKIYIWQVASGNLLGLLSRHFQRVSCLKFTDDGSHFLSSGDDNLVMVWKMAKILSGSSNSVGTSDEIRTPRYTWSDHALPVTDIHCGCGGMRGHVITSSLDQTCKLYSLSSGELLCSFVFDVGLAAVTMDAAEQNCFAGGTDGNIYQVELFRRGMKNNIHLEKEEALIFNGHSKQVNSLAVSMDGTLLLSGSQDQTARVWHVPSRQCLRVVNHKGAVTNSQIIPKPLHLENPSPKSSLAPIQPLKRHVHVPNRSREKHVAGPAGTSDGDSNSDAILMTLKGKISEENSSEKRKRFGDSVALPLLAEVAEFEGQGTATTGKRQLSRRELEEELENVKRVNKHFYNFAVRELMDEVYQATRKGTT</sequence>
<dbReference type="InterPro" id="IPR001680">
    <property type="entry name" value="WD40_rpt"/>
</dbReference>
<evidence type="ECO:0000313" key="6">
    <source>
        <dbReference type="Proteomes" id="UP000275408"/>
    </source>
</evidence>
<dbReference type="OMA" id="GVNARIY"/>
<organism evidence="5 6">
    <name type="scientific">Pocillopora damicornis</name>
    <name type="common">Cauliflower coral</name>
    <name type="synonym">Millepora damicornis</name>
    <dbReference type="NCBI Taxonomy" id="46731"/>
    <lineage>
        <taxon>Eukaryota</taxon>
        <taxon>Metazoa</taxon>
        <taxon>Cnidaria</taxon>
        <taxon>Anthozoa</taxon>
        <taxon>Hexacorallia</taxon>
        <taxon>Scleractinia</taxon>
        <taxon>Astrocoeniina</taxon>
        <taxon>Pocilloporidae</taxon>
        <taxon>Pocillopora</taxon>
    </lineage>
</organism>
<dbReference type="GO" id="GO:0006364">
    <property type="term" value="P:rRNA processing"/>
    <property type="evidence" value="ECO:0007669"/>
    <property type="project" value="TreeGrafter"/>
</dbReference>
<dbReference type="SUPFAM" id="SSF50998">
    <property type="entry name" value="Quinoprotein alcohol dehydrogenase-like"/>
    <property type="match status" value="1"/>
</dbReference>
<dbReference type="GO" id="GO:0120330">
    <property type="term" value="C:rixosome complex"/>
    <property type="evidence" value="ECO:0007669"/>
    <property type="project" value="TreeGrafter"/>
</dbReference>
<dbReference type="OrthoDB" id="756370at2759"/>
<feature type="repeat" description="WD" evidence="3">
    <location>
        <begin position="120"/>
        <end position="153"/>
    </location>
</feature>